<dbReference type="Pfam" id="PF10026">
    <property type="entry name" value="DUF2268"/>
    <property type="match status" value="1"/>
</dbReference>
<evidence type="ECO:0000313" key="4">
    <source>
        <dbReference type="Proteomes" id="UP000293846"/>
    </source>
</evidence>
<comment type="caution">
    <text evidence="3">The sequence shown here is derived from an EMBL/GenBank/DDBJ whole genome shotgun (WGS) entry which is preliminary data.</text>
</comment>
<evidence type="ECO:0000313" key="3">
    <source>
        <dbReference type="EMBL" id="TCJ02086.1"/>
    </source>
</evidence>
<dbReference type="AlphaFoldDB" id="A0A4R1AQ71"/>
<feature type="transmembrane region" description="Helical" evidence="1">
    <location>
        <begin position="15"/>
        <end position="34"/>
    </location>
</feature>
<protein>
    <recommendedName>
        <fullName evidence="2">DUF2268 domain-containing protein</fullName>
    </recommendedName>
</protein>
<organism evidence="3 4">
    <name type="scientific">Cytobacillus praedii</name>
    <dbReference type="NCBI Taxonomy" id="1742358"/>
    <lineage>
        <taxon>Bacteria</taxon>
        <taxon>Bacillati</taxon>
        <taxon>Bacillota</taxon>
        <taxon>Bacilli</taxon>
        <taxon>Bacillales</taxon>
        <taxon>Bacillaceae</taxon>
        <taxon>Cytobacillus</taxon>
    </lineage>
</organism>
<reference evidence="3 4" key="1">
    <citation type="submission" date="2019-03" db="EMBL/GenBank/DDBJ databases">
        <authorList>
            <person name="Jensen L."/>
            <person name="Storgaard J."/>
            <person name="Sulaj E."/>
            <person name="Schramm A."/>
            <person name="Marshall I.P.G."/>
        </authorList>
    </citation>
    <scope>NUCLEOTIDE SEQUENCE [LARGE SCALE GENOMIC DNA]</scope>
    <source>
        <strain evidence="3 4">2017H2G3</strain>
    </source>
</reference>
<dbReference type="InterPro" id="IPR018728">
    <property type="entry name" value="DUF2268"/>
</dbReference>
<dbReference type="EMBL" id="SJTH01000041">
    <property type="protein sequence ID" value="TCJ02086.1"/>
    <property type="molecule type" value="Genomic_DNA"/>
</dbReference>
<evidence type="ECO:0000256" key="1">
    <source>
        <dbReference type="SAM" id="Phobius"/>
    </source>
</evidence>
<evidence type="ECO:0000259" key="2">
    <source>
        <dbReference type="Pfam" id="PF10026"/>
    </source>
</evidence>
<keyword evidence="1" id="KW-0812">Transmembrane</keyword>
<sequence length="342" mass="39633">MNLNADGTNLWGESMGRFINLSVILLFITFISACSNHTEQNKEVEEKESALNQTTYRFLHNKQEFEIISFYEEVLTYTEIMNENPKLDIKKVFTEIVLEPFKEKSSLSDVTLGNPFSTTTEIEQLEKNTKKLLKNQEQINQWIEEAIIESAELLSSGAVTKIYIFPVNPDDWFVINQMRGVNALTYFGNKIVFMIAPTVSEMDLKRVVAHEYHHTVNLFYNREQSMNSVLDLTITEGKAESFANIFYPEAKPPWTEPLPEDVEAKVLKELRENADSTDWKIYNDFFIGNYSKGIPGWSNYKIGYQITESFIENNPNHSVLDWTKINAKEIVKNSEYRDKILQ</sequence>
<proteinExistence type="predicted"/>
<dbReference type="Proteomes" id="UP000293846">
    <property type="component" value="Unassembled WGS sequence"/>
</dbReference>
<gene>
    <name evidence="3" type="ORF">E0Y62_21010</name>
</gene>
<dbReference type="STRING" id="1742358.GCA_001439605_01189"/>
<keyword evidence="1" id="KW-1133">Transmembrane helix</keyword>
<dbReference type="OrthoDB" id="1437293at2"/>
<accession>A0A4R1AQ71</accession>
<keyword evidence="4" id="KW-1185">Reference proteome</keyword>
<keyword evidence="1" id="KW-0472">Membrane</keyword>
<feature type="domain" description="DUF2268" evidence="2">
    <location>
        <begin position="140"/>
        <end position="332"/>
    </location>
</feature>
<name>A0A4R1AQ71_9BACI</name>